<dbReference type="SUPFAM" id="SSF53335">
    <property type="entry name" value="S-adenosyl-L-methionine-dependent methyltransferases"/>
    <property type="match status" value="1"/>
</dbReference>
<organism evidence="1 2">
    <name type="scientific">Sphaerospermopsis aphanizomenoides LEGE 00250</name>
    <dbReference type="NCBI Taxonomy" id="2777972"/>
    <lineage>
        <taxon>Bacteria</taxon>
        <taxon>Bacillati</taxon>
        <taxon>Cyanobacteriota</taxon>
        <taxon>Cyanophyceae</taxon>
        <taxon>Nostocales</taxon>
        <taxon>Aphanizomenonaceae</taxon>
        <taxon>Sphaerospermopsis</taxon>
        <taxon>Sphaerospermopsis aphanizomenoides</taxon>
    </lineage>
</organism>
<evidence type="ECO:0000313" key="1">
    <source>
        <dbReference type="EMBL" id="MBE9238212.1"/>
    </source>
</evidence>
<dbReference type="EMBL" id="JADEWB010000150">
    <property type="protein sequence ID" value="MBE9238212.1"/>
    <property type="molecule type" value="Genomic_DNA"/>
</dbReference>
<accession>A0ABR9VJH4</accession>
<comment type="caution">
    <text evidence="1">The sequence shown here is derived from an EMBL/GenBank/DDBJ whole genome shotgun (WGS) entry which is preliminary data.</text>
</comment>
<dbReference type="Gene3D" id="3.40.50.150">
    <property type="entry name" value="Vaccinia Virus protein VP39"/>
    <property type="match status" value="1"/>
</dbReference>
<dbReference type="GO" id="GO:0032259">
    <property type="term" value="P:methylation"/>
    <property type="evidence" value="ECO:0007669"/>
    <property type="project" value="UniProtKB-KW"/>
</dbReference>
<proteinExistence type="predicted"/>
<gene>
    <name evidence="1" type="ORF">IQ227_19820</name>
</gene>
<keyword evidence="2" id="KW-1185">Reference proteome</keyword>
<dbReference type="Proteomes" id="UP000606776">
    <property type="component" value="Unassembled WGS sequence"/>
</dbReference>
<dbReference type="InterPro" id="IPR029063">
    <property type="entry name" value="SAM-dependent_MTases_sf"/>
</dbReference>
<keyword evidence="1" id="KW-0808">Transferase</keyword>
<dbReference type="GO" id="GO:0008168">
    <property type="term" value="F:methyltransferase activity"/>
    <property type="evidence" value="ECO:0007669"/>
    <property type="project" value="UniProtKB-KW"/>
</dbReference>
<keyword evidence="1" id="KW-0489">Methyltransferase</keyword>
<sequence>MLNCVAIQKSKFSVVNQDFFTLSIDCLPPKFDLIISCMVLEHLNEADEYTYFQLIKKILKPQGKIILLVPSCPDYWGCEDEVAGHYRRYTFKDIRCKLSSFGFTINDLAGLTYPVSNILYPISELLVSQAESKLKSQTMFERTKKSGNRNVFLKTNFPNILRLLLNDFTMYPFHILQKCNKKNSKSLVIYAEATFK</sequence>
<name>A0ABR9VJH4_9CYAN</name>
<protein>
    <submittedName>
        <fullName evidence="1">Methyltransferase domain-containing protein</fullName>
    </submittedName>
</protein>
<evidence type="ECO:0000313" key="2">
    <source>
        <dbReference type="Proteomes" id="UP000606776"/>
    </source>
</evidence>
<reference evidence="1 2" key="1">
    <citation type="submission" date="2020-10" db="EMBL/GenBank/DDBJ databases">
        <authorList>
            <person name="Castelo-Branco R."/>
            <person name="Eusebio N."/>
            <person name="Adriana R."/>
            <person name="Vieira A."/>
            <person name="Brugerolle De Fraissinette N."/>
            <person name="Rezende De Castro R."/>
            <person name="Schneider M.P."/>
            <person name="Vasconcelos V."/>
            <person name="Leao P.N."/>
        </authorList>
    </citation>
    <scope>NUCLEOTIDE SEQUENCE [LARGE SCALE GENOMIC DNA]</scope>
    <source>
        <strain evidence="1 2">LEGE 00250</strain>
    </source>
</reference>
<dbReference type="Pfam" id="PF13489">
    <property type="entry name" value="Methyltransf_23"/>
    <property type="match status" value="1"/>
</dbReference>